<dbReference type="Proteomes" id="UP000254863">
    <property type="component" value="Unassembled WGS sequence"/>
</dbReference>
<reference evidence="1 2" key="1">
    <citation type="submission" date="2018-06" db="EMBL/GenBank/DDBJ databases">
        <authorList>
            <consortium name="Pathogen Informatics"/>
            <person name="Doyle S."/>
        </authorList>
    </citation>
    <scope>NUCLEOTIDE SEQUENCE [LARGE SCALE GENOMIC DNA]</scope>
    <source>
        <strain evidence="1 2">NCTC11685</strain>
    </source>
</reference>
<protein>
    <submittedName>
        <fullName evidence="1">Uncharacterized protein</fullName>
    </submittedName>
</protein>
<evidence type="ECO:0000313" key="1">
    <source>
        <dbReference type="EMBL" id="STW79252.1"/>
    </source>
</evidence>
<organism evidence="1 2">
    <name type="scientific">Klebsiella michiganensis</name>
    <dbReference type="NCBI Taxonomy" id="1134687"/>
    <lineage>
        <taxon>Bacteria</taxon>
        <taxon>Pseudomonadati</taxon>
        <taxon>Pseudomonadota</taxon>
        <taxon>Gammaproteobacteria</taxon>
        <taxon>Enterobacterales</taxon>
        <taxon>Enterobacteriaceae</taxon>
        <taxon>Klebsiella/Raoultella group</taxon>
        <taxon>Klebsiella</taxon>
    </lineage>
</organism>
<name>A0A7H4PLH9_9ENTR</name>
<dbReference type="AlphaFoldDB" id="A0A7H4PLH9"/>
<gene>
    <name evidence="1" type="ORF">NCTC11685_06579</name>
</gene>
<proteinExistence type="predicted"/>
<sequence>MLSTIIISRIPTRARSRQHAITHPHLSLCATRVHTGCIPPAFCLYLLTVKTELKWGNAWKLISITSSLAGLEEAQERNAERLEEADKKAQAVVADDDCGDACKI</sequence>
<accession>A0A7H4PLH9</accession>
<evidence type="ECO:0000313" key="2">
    <source>
        <dbReference type="Proteomes" id="UP000254863"/>
    </source>
</evidence>
<comment type="caution">
    <text evidence="1">The sequence shown here is derived from an EMBL/GenBank/DDBJ whole genome shotgun (WGS) entry which is preliminary data.</text>
</comment>
<dbReference type="EMBL" id="UGMS01000003">
    <property type="protein sequence ID" value="STW79252.1"/>
    <property type="molecule type" value="Genomic_DNA"/>
</dbReference>